<organism evidence="1 2">
    <name type="scientific">Liparis tanakae</name>
    <name type="common">Tanaka's snailfish</name>
    <dbReference type="NCBI Taxonomy" id="230148"/>
    <lineage>
        <taxon>Eukaryota</taxon>
        <taxon>Metazoa</taxon>
        <taxon>Chordata</taxon>
        <taxon>Craniata</taxon>
        <taxon>Vertebrata</taxon>
        <taxon>Euteleostomi</taxon>
        <taxon>Actinopterygii</taxon>
        <taxon>Neopterygii</taxon>
        <taxon>Teleostei</taxon>
        <taxon>Neoteleostei</taxon>
        <taxon>Acanthomorphata</taxon>
        <taxon>Eupercaria</taxon>
        <taxon>Perciformes</taxon>
        <taxon>Cottioidei</taxon>
        <taxon>Cottales</taxon>
        <taxon>Liparidae</taxon>
        <taxon>Liparis</taxon>
    </lineage>
</organism>
<name>A0A4Z2IKQ6_9TELE</name>
<comment type="caution">
    <text evidence="1">The sequence shown here is derived from an EMBL/GenBank/DDBJ whole genome shotgun (WGS) entry which is preliminary data.</text>
</comment>
<evidence type="ECO:0000313" key="1">
    <source>
        <dbReference type="EMBL" id="TNN78486.1"/>
    </source>
</evidence>
<dbReference type="EMBL" id="SRLO01000073">
    <property type="protein sequence ID" value="TNN78486.1"/>
    <property type="molecule type" value="Genomic_DNA"/>
</dbReference>
<gene>
    <name evidence="1" type="ORF">EYF80_011269</name>
</gene>
<protein>
    <submittedName>
        <fullName evidence="1">Uncharacterized protein</fullName>
    </submittedName>
</protein>
<dbReference type="AlphaFoldDB" id="A0A4Z2IKQ6"/>
<proteinExistence type="predicted"/>
<evidence type="ECO:0000313" key="2">
    <source>
        <dbReference type="Proteomes" id="UP000314294"/>
    </source>
</evidence>
<accession>A0A4Z2IKQ6</accession>
<keyword evidence="2" id="KW-1185">Reference proteome</keyword>
<reference evidence="1 2" key="1">
    <citation type="submission" date="2019-03" db="EMBL/GenBank/DDBJ databases">
        <title>First draft genome of Liparis tanakae, snailfish: a comprehensive survey of snailfish specific genes.</title>
        <authorList>
            <person name="Kim W."/>
            <person name="Song I."/>
            <person name="Jeong J.-H."/>
            <person name="Kim D."/>
            <person name="Kim S."/>
            <person name="Ryu S."/>
            <person name="Song J.Y."/>
            <person name="Lee S.K."/>
        </authorList>
    </citation>
    <scope>NUCLEOTIDE SEQUENCE [LARGE SCALE GENOMIC DNA]</scope>
    <source>
        <tissue evidence="1">Muscle</tissue>
    </source>
</reference>
<dbReference type="Proteomes" id="UP000314294">
    <property type="component" value="Unassembled WGS sequence"/>
</dbReference>
<sequence length="61" mass="6556">MNATTQRWIPIEKFLDPRQSLITLPSIDPISSTCGGRLPAPDANSSIVAGITIPHCVRLKG</sequence>